<evidence type="ECO:0000259" key="1">
    <source>
        <dbReference type="Pfam" id="PF08818"/>
    </source>
</evidence>
<accession>A0ABT5JYE3</accession>
<protein>
    <submittedName>
        <fullName evidence="2">DUF1801 domain-containing protein</fullName>
    </submittedName>
</protein>
<dbReference type="Proteomes" id="UP001221208">
    <property type="component" value="Unassembled WGS sequence"/>
</dbReference>
<name>A0ABT5JYE3_9BURK</name>
<dbReference type="Pfam" id="PF08818">
    <property type="entry name" value="DUF1801"/>
    <property type="match status" value="1"/>
</dbReference>
<dbReference type="InterPro" id="IPR014922">
    <property type="entry name" value="YdhG-like"/>
</dbReference>
<dbReference type="SUPFAM" id="SSF159888">
    <property type="entry name" value="YdhG-like"/>
    <property type="match status" value="1"/>
</dbReference>
<proteinExistence type="predicted"/>
<dbReference type="EMBL" id="JAQQXR010000002">
    <property type="protein sequence ID" value="MDC8757210.1"/>
    <property type="molecule type" value="Genomic_DNA"/>
</dbReference>
<dbReference type="Gene3D" id="3.90.1150.200">
    <property type="match status" value="1"/>
</dbReference>
<feature type="domain" description="YdhG-like" evidence="1">
    <location>
        <begin position="25"/>
        <end position="114"/>
    </location>
</feature>
<keyword evidence="3" id="KW-1185">Reference proteome</keyword>
<sequence>MKNSADRVAALLDDIRTLDPALYDVVQAVRATVREVAADATEGVMYGGIMFAADKHFCGVFAYKEHVSLEFGKGCDLDDPLRLLEGSGKLRRHLKLRSAAELQEKRVRDYVTQAYSNANPAGAGA</sequence>
<gene>
    <name evidence="2" type="ORF">OIK44_06370</name>
</gene>
<organism evidence="2 3">
    <name type="scientific">Janthinobacterium fluminis</name>
    <dbReference type="NCBI Taxonomy" id="2987524"/>
    <lineage>
        <taxon>Bacteria</taxon>
        <taxon>Pseudomonadati</taxon>
        <taxon>Pseudomonadota</taxon>
        <taxon>Betaproteobacteria</taxon>
        <taxon>Burkholderiales</taxon>
        <taxon>Oxalobacteraceae</taxon>
        <taxon>Janthinobacterium</taxon>
    </lineage>
</organism>
<reference evidence="2 3" key="1">
    <citation type="submission" date="2022-10" db="EMBL/GenBank/DDBJ databases">
        <title>Janthinobacterium sp. hw3 Genome sequencing.</title>
        <authorList>
            <person name="Park S."/>
        </authorList>
    </citation>
    <scope>NUCLEOTIDE SEQUENCE [LARGE SCALE GENOMIC DNA]</scope>
    <source>
        <strain evidence="3">hw3</strain>
    </source>
</reference>
<evidence type="ECO:0000313" key="3">
    <source>
        <dbReference type="Proteomes" id="UP001221208"/>
    </source>
</evidence>
<evidence type="ECO:0000313" key="2">
    <source>
        <dbReference type="EMBL" id="MDC8757210.1"/>
    </source>
</evidence>
<dbReference type="RefSeq" id="WP_273669895.1">
    <property type="nucleotide sequence ID" value="NZ_JAQQXR010000002.1"/>
</dbReference>
<comment type="caution">
    <text evidence="2">The sequence shown here is derived from an EMBL/GenBank/DDBJ whole genome shotgun (WGS) entry which is preliminary data.</text>
</comment>